<feature type="domain" description="Protein kinase" evidence="7">
    <location>
        <begin position="1"/>
        <end position="306"/>
    </location>
</feature>
<dbReference type="Gene3D" id="3.30.200.20">
    <property type="entry name" value="Phosphorylase Kinase, domain 1"/>
    <property type="match status" value="1"/>
</dbReference>
<dbReference type="PROSITE" id="PS50011">
    <property type="entry name" value="PROTEIN_KINASE_DOM"/>
    <property type="match status" value="1"/>
</dbReference>
<dbReference type="GO" id="GO:0005634">
    <property type="term" value="C:nucleus"/>
    <property type="evidence" value="ECO:0007669"/>
    <property type="project" value="TreeGrafter"/>
</dbReference>
<reference evidence="9" key="1">
    <citation type="journal article" date="2016" name="Proc. Natl. Acad. Sci. U.S.A.">
        <title>Comparative genomics of biotechnologically important yeasts.</title>
        <authorList>
            <person name="Riley R."/>
            <person name="Haridas S."/>
            <person name="Wolfe K.H."/>
            <person name="Lopes M.R."/>
            <person name="Hittinger C.T."/>
            <person name="Goeker M."/>
            <person name="Salamov A.A."/>
            <person name="Wisecaver J.H."/>
            <person name="Long T.M."/>
            <person name="Calvey C.H."/>
            <person name="Aerts A.L."/>
            <person name="Barry K.W."/>
            <person name="Choi C."/>
            <person name="Clum A."/>
            <person name="Coughlan A.Y."/>
            <person name="Deshpande S."/>
            <person name="Douglass A.P."/>
            <person name="Hanson S.J."/>
            <person name="Klenk H.-P."/>
            <person name="LaButti K.M."/>
            <person name="Lapidus A."/>
            <person name="Lindquist E.A."/>
            <person name="Lipzen A.M."/>
            <person name="Meier-Kolthoff J.P."/>
            <person name="Ohm R.A."/>
            <person name="Otillar R.P."/>
            <person name="Pangilinan J.L."/>
            <person name="Peng Y."/>
            <person name="Rokas A."/>
            <person name="Rosa C.A."/>
            <person name="Scheuner C."/>
            <person name="Sibirny A.A."/>
            <person name="Slot J.C."/>
            <person name="Stielow J.B."/>
            <person name="Sun H."/>
            <person name="Kurtzman C.P."/>
            <person name="Blackwell M."/>
            <person name="Grigoriev I.V."/>
            <person name="Jeffries T.W."/>
        </authorList>
    </citation>
    <scope>NUCLEOTIDE SEQUENCE [LARGE SCALE GENOMIC DNA]</scope>
    <source>
        <strain evidence="9">NRRL Y-1626</strain>
    </source>
</reference>
<dbReference type="InterPro" id="IPR008271">
    <property type="entry name" value="Ser/Thr_kinase_AS"/>
</dbReference>
<dbReference type="EC" id="2.7.11.1" evidence="1"/>
<dbReference type="AlphaFoldDB" id="A0A1B7TI36"/>
<accession>A0A1B7TI36</accession>
<dbReference type="PROSITE" id="PS00108">
    <property type="entry name" value="PROTEIN_KINASE_ST"/>
    <property type="match status" value="1"/>
</dbReference>
<evidence type="ECO:0000313" key="9">
    <source>
        <dbReference type="Proteomes" id="UP000092321"/>
    </source>
</evidence>
<gene>
    <name evidence="8" type="ORF">HANVADRAFT_21749</name>
</gene>
<dbReference type="PANTHER" id="PTHR43671">
    <property type="entry name" value="SERINE/THREONINE-PROTEIN KINASE NEK"/>
    <property type="match status" value="1"/>
</dbReference>
<dbReference type="GO" id="GO:0005737">
    <property type="term" value="C:cytoplasm"/>
    <property type="evidence" value="ECO:0007669"/>
    <property type="project" value="TreeGrafter"/>
</dbReference>
<dbReference type="PANTHER" id="PTHR43671:SF13">
    <property type="entry name" value="SERINE_THREONINE-PROTEIN KINASE NEK2"/>
    <property type="match status" value="1"/>
</dbReference>
<dbReference type="PIRSF" id="PIRSF000654">
    <property type="entry name" value="Integrin-linked_kinase"/>
    <property type="match status" value="1"/>
</dbReference>
<comment type="caution">
    <text evidence="8">The sequence shown here is derived from an EMBL/GenBank/DDBJ whole genome shotgun (WGS) entry which is preliminary data.</text>
</comment>
<evidence type="ECO:0000256" key="6">
    <source>
        <dbReference type="SAM" id="Coils"/>
    </source>
</evidence>
<dbReference type="GO" id="GO:0005524">
    <property type="term" value="F:ATP binding"/>
    <property type="evidence" value="ECO:0007669"/>
    <property type="project" value="UniProtKB-KW"/>
</dbReference>
<keyword evidence="4 8" id="KW-0418">Kinase</keyword>
<evidence type="ECO:0000259" key="7">
    <source>
        <dbReference type="PROSITE" id="PS50011"/>
    </source>
</evidence>
<keyword evidence="6" id="KW-0175">Coiled coil</keyword>
<keyword evidence="3" id="KW-0547">Nucleotide-binding</keyword>
<keyword evidence="5" id="KW-0067">ATP-binding</keyword>
<name>A0A1B7TI36_9ASCO</name>
<evidence type="ECO:0000256" key="1">
    <source>
        <dbReference type="ARBA" id="ARBA00012513"/>
    </source>
</evidence>
<keyword evidence="9" id="KW-1185">Reference proteome</keyword>
<dbReference type="InterPro" id="IPR050660">
    <property type="entry name" value="NEK_Ser/Thr_kinase"/>
</dbReference>
<evidence type="ECO:0000313" key="8">
    <source>
        <dbReference type="EMBL" id="OBA28407.1"/>
    </source>
</evidence>
<feature type="coiled-coil region" evidence="6">
    <location>
        <begin position="313"/>
        <end position="344"/>
    </location>
</feature>
<evidence type="ECO:0000256" key="2">
    <source>
        <dbReference type="ARBA" id="ARBA00022679"/>
    </source>
</evidence>
<evidence type="ECO:0000256" key="3">
    <source>
        <dbReference type="ARBA" id="ARBA00022741"/>
    </source>
</evidence>
<dbReference type="Pfam" id="PF00069">
    <property type="entry name" value="Pkinase"/>
    <property type="match status" value="1"/>
</dbReference>
<keyword evidence="2" id="KW-0808">Transferase</keyword>
<dbReference type="SUPFAM" id="SSF56112">
    <property type="entry name" value="Protein kinase-like (PK-like)"/>
    <property type="match status" value="1"/>
</dbReference>
<sequence length="345" mass="40632">MNGSTSSNESNSTASASSFLDPLTNPKYLVRKDIKYNHMSPKERQQLIQECKILSSLKHDNIVNFLKIDFDQKFVYIYMEYCDSGDLSQLIQYYKNYNKQHPNNCKWIPEEIIWRVLVQVTLALWRCHYGESCNNIKTIFNQFDKPDNFLKSMAGENEHIIIHRDIKPGNIFLTNVNNRNYDNLLVKLGDFGLAKTLKSKNHFATTYVGTPYYMSPELLKDDPYSPLSDIWSLGCVLYEMCTLHPPFYNAKNFIDLENRIIQGKYNKLDKQRYSKNLRNIIESCIEVDLTKRFNCCDILNDIQSKIMYKSLQLEKWESTLEVYEKELINIEKKLEKKAQRLDRQS</sequence>
<dbReference type="InterPro" id="IPR011009">
    <property type="entry name" value="Kinase-like_dom_sf"/>
</dbReference>
<dbReference type="Gene3D" id="1.10.510.10">
    <property type="entry name" value="Transferase(Phosphotransferase) domain 1"/>
    <property type="match status" value="1"/>
</dbReference>
<dbReference type="GO" id="GO:0007059">
    <property type="term" value="P:chromosome segregation"/>
    <property type="evidence" value="ECO:0007669"/>
    <property type="project" value="TreeGrafter"/>
</dbReference>
<dbReference type="OrthoDB" id="10250725at2759"/>
<dbReference type="GO" id="GO:0044732">
    <property type="term" value="C:mitotic spindle pole body"/>
    <property type="evidence" value="ECO:0007669"/>
    <property type="project" value="TreeGrafter"/>
</dbReference>
<organism evidence="8 9">
    <name type="scientific">Hanseniaspora valbyensis NRRL Y-1626</name>
    <dbReference type="NCBI Taxonomy" id="766949"/>
    <lineage>
        <taxon>Eukaryota</taxon>
        <taxon>Fungi</taxon>
        <taxon>Dikarya</taxon>
        <taxon>Ascomycota</taxon>
        <taxon>Saccharomycotina</taxon>
        <taxon>Saccharomycetes</taxon>
        <taxon>Saccharomycodales</taxon>
        <taxon>Saccharomycodaceae</taxon>
        <taxon>Hanseniaspora</taxon>
    </lineage>
</organism>
<dbReference type="EMBL" id="LXPE01000004">
    <property type="protein sequence ID" value="OBA28407.1"/>
    <property type="molecule type" value="Genomic_DNA"/>
</dbReference>
<dbReference type="InterPro" id="IPR000719">
    <property type="entry name" value="Prot_kinase_dom"/>
</dbReference>
<dbReference type="GO" id="GO:0004674">
    <property type="term" value="F:protein serine/threonine kinase activity"/>
    <property type="evidence" value="ECO:0007669"/>
    <property type="project" value="UniProtKB-EC"/>
</dbReference>
<dbReference type="SMART" id="SM00220">
    <property type="entry name" value="S_TKc"/>
    <property type="match status" value="1"/>
</dbReference>
<evidence type="ECO:0000256" key="4">
    <source>
        <dbReference type="ARBA" id="ARBA00022777"/>
    </source>
</evidence>
<proteinExistence type="predicted"/>
<protein>
    <recommendedName>
        <fullName evidence="1">non-specific serine/threonine protein kinase</fullName>
        <ecNumber evidence="1">2.7.11.1</ecNumber>
    </recommendedName>
</protein>
<evidence type="ECO:0000256" key="5">
    <source>
        <dbReference type="ARBA" id="ARBA00022840"/>
    </source>
</evidence>
<dbReference type="Proteomes" id="UP000092321">
    <property type="component" value="Unassembled WGS sequence"/>
</dbReference>